<gene>
    <name evidence="1" type="ORF">FCM35_KLT13519</name>
</gene>
<reference evidence="1" key="1">
    <citation type="submission" date="2020-01" db="EMBL/GenBank/DDBJ databases">
        <title>Genome sequence of Kobresia littledalei, the first chromosome-level genome in the family Cyperaceae.</title>
        <authorList>
            <person name="Qu G."/>
        </authorList>
    </citation>
    <scope>NUCLEOTIDE SEQUENCE</scope>
    <source>
        <strain evidence="1">C.B.Clarke</strain>
        <tissue evidence="1">Leaf</tissue>
    </source>
</reference>
<dbReference type="Proteomes" id="UP000623129">
    <property type="component" value="Unassembled WGS sequence"/>
</dbReference>
<dbReference type="AlphaFoldDB" id="A0A833VGI3"/>
<dbReference type="PANTHER" id="PTHR34061">
    <property type="entry name" value="PROTEIN, PUTATIVE-RELATED"/>
    <property type="match status" value="1"/>
</dbReference>
<accession>A0A833VGI3</accession>
<protein>
    <submittedName>
        <fullName evidence="1">Uncharacterized protein</fullName>
    </submittedName>
</protein>
<proteinExistence type="predicted"/>
<evidence type="ECO:0000313" key="2">
    <source>
        <dbReference type="Proteomes" id="UP000623129"/>
    </source>
</evidence>
<keyword evidence="2" id="KW-1185">Reference proteome</keyword>
<comment type="caution">
    <text evidence="1">The sequence shown here is derived from an EMBL/GenBank/DDBJ whole genome shotgun (WGS) entry which is preliminary data.</text>
</comment>
<dbReference type="PANTHER" id="PTHR34061:SF11">
    <property type="entry name" value="PROTEIN, PUTATIVE-RELATED"/>
    <property type="match status" value="1"/>
</dbReference>
<sequence length="80" mass="8823">MEENNQQPSILSYQRLEGVASWFGASVASAFFASLERCSCINLSTSGDEAEVDDEEAKDRPLMHTKLQVVHDTDTNSSQV</sequence>
<name>A0A833VGI3_9POAL</name>
<organism evidence="1 2">
    <name type="scientific">Carex littledalei</name>
    <dbReference type="NCBI Taxonomy" id="544730"/>
    <lineage>
        <taxon>Eukaryota</taxon>
        <taxon>Viridiplantae</taxon>
        <taxon>Streptophyta</taxon>
        <taxon>Embryophyta</taxon>
        <taxon>Tracheophyta</taxon>
        <taxon>Spermatophyta</taxon>
        <taxon>Magnoliopsida</taxon>
        <taxon>Liliopsida</taxon>
        <taxon>Poales</taxon>
        <taxon>Cyperaceae</taxon>
        <taxon>Cyperoideae</taxon>
        <taxon>Cariceae</taxon>
        <taxon>Carex</taxon>
        <taxon>Carex subgen. Euthyceras</taxon>
    </lineage>
</organism>
<evidence type="ECO:0000313" key="1">
    <source>
        <dbReference type="EMBL" id="KAF3322378.1"/>
    </source>
</evidence>
<dbReference type="EMBL" id="SWLB01000025">
    <property type="protein sequence ID" value="KAF3322378.1"/>
    <property type="molecule type" value="Genomic_DNA"/>
</dbReference>